<dbReference type="Proteomes" id="UP001362999">
    <property type="component" value="Unassembled WGS sequence"/>
</dbReference>
<sequence length="788" mass="85574">MTAEDFIKAMGRSYRARGSKEPEMLAAVVDHFPANSAAETWWKALDATKKATWTIFVLEFEKRFQTVQSIVKPRAQLLAELTGMRITMDELAKEYILVQGERVTPLSDFAARVRDAVNEVAAGQTGEGVWAFHKTLPVSLRSAIGTAPEKWDDVLSALEAVPQTTIEAAVDEHRRQRAVEASVDQLTRRMNNVRMSPVGGSNVAVNVPTPPPALAQGVARPPQVNVNVGGGGRMNGGGGGARGGRVVPPGTEEQKARLHRIMMESNLKQPPDTNDGRAVYAGQIAAWQAANGNIPAESLAIWSTGYPISPGTALPCSGECWKCGEYTSPIHQNCRRALVPVLERKYRATCGSWFGRLHNTAPAVNFVEVVEVEGVAWYEDGGDGGGGQDFVNGQHLYSLDSREKNKASAAFMHWIALEGPQGELVRVLALFDSGAQVGAMDRKFYEEKKSRLGPLKPAARKLRMADGTVVGALGCWEGEILVGDVRARGAFEVFDSGGGWSLLFGKPLQAAVGAVHDMRADVVCINDKNRSVVLENQNPVVRRSQVKNGTIATMLGVRPIVKLPSVSFPRHAHLDLKRPDRHRSKKGSEAPVKRMDRAPGEGVTSSEALAQRMNVAQDGGAVSSSEAPAKRMYTAPEGGVDLSTQDGGAISSSQAPAKVEVKPGVEHRTCRNRLAERVLFEVLPEWMSVNLVLENRHTHPAASTDRHTCQFDPFDPERIAKIQKLVQYGPDMSPSELSEAMALVAEYADIFATKLDDVKIISGEGYAPQIPSDAKCLFWLLPKWQQPV</sequence>
<reference evidence="2 3" key="1">
    <citation type="journal article" date="2024" name="J Genomics">
        <title>Draft genome sequencing and assembly of Favolaschia claudopus CIRM-BRFM 2984 isolated from oak limbs.</title>
        <authorList>
            <person name="Navarro D."/>
            <person name="Drula E."/>
            <person name="Chaduli D."/>
            <person name="Cazenave R."/>
            <person name="Ahrendt S."/>
            <person name="Wang J."/>
            <person name="Lipzen A."/>
            <person name="Daum C."/>
            <person name="Barry K."/>
            <person name="Grigoriev I.V."/>
            <person name="Favel A."/>
            <person name="Rosso M.N."/>
            <person name="Martin F."/>
        </authorList>
    </citation>
    <scope>NUCLEOTIDE SEQUENCE [LARGE SCALE GENOMIC DNA]</scope>
    <source>
        <strain evidence="2 3">CIRM-BRFM 2984</strain>
    </source>
</reference>
<evidence type="ECO:0000256" key="1">
    <source>
        <dbReference type="SAM" id="MobiDB-lite"/>
    </source>
</evidence>
<organism evidence="2 3">
    <name type="scientific">Favolaschia claudopus</name>
    <dbReference type="NCBI Taxonomy" id="2862362"/>
    <lineage>
        <taxon>Eukaryota</taxon>
        <taxon>Fungi</taxon>
        <taxon>Dikarya</taxon>
        <taxon>Basidiomycota</taxon>
        <taxon>Agaricomycotina</taxon>
        <taxon>Agaricomycetes</taxon>
        <taxon>Agaricomycetidae</taxon>
        <taxon>Agaricales</taxon>
        <taxon>Marasmiineae</taxon>
        <taxon>Mycenaceae</taxon>
        <taxon>Favolaschia</taxon>
    </lineage>
</organism>
<accession>A0AAV9ZPR4</accession>
<keyword evidence="3" id="KW-1185">Reference proteome</keyword>
<feature type="compositionally biased region" description="Basic and acidic residues" evidence="1">
    <location>
        <begin position="586"/>
        <end position="599"/>
    </location>
</feature>
<gene>
    <name evidence="2" type="ORF">R3P38DRAFT_2804549</name>
</gene>
<comment type="caution">
    <text evidence="2">The sequence shown here is derived from an EMBL/GenBank/DDBJ whole genome shotgun (WGS) entry which is preliminary data.</text>
</comment>
<evidence type="ECO:0000313" key="2">
    <source>
        <dbReference type="EMBL" id="KAK6988504.1"/>
    </source>
</evidence>
<dbReference type="AlphaFoldDB" id="A0AAV9ZPR4"/>
<feature type="region of interest" description="Disordered" evidence="1">
    <location>
        <begin position="572"/>
        <end position="605"/>
    </location>
</feature>
<evidence type="ECO:0000313" key="3">
    <source>
        <dbReference type="Proteomes" id="UP001362999"/>
    </source>
</evidence>
<protein>
    <submittedName>
        <fullName evidence="2">Uncharacterized protein</fullName>
    </submittedName>
</protein>
<dbReference type="EMBL" id="JAWWNJ010000122">
    <property type="protein sequence ID" value="KAK6988504.1"/>
    <property type="molecule type" value="Genomic_DNA"/>
</dbReference>
<name>A0AAV9ZPR4_9AGAR</name>
<proteinExistence type="predicted"/>